<proteinExistence type="predicted"/>
<keyword evidence="2" id="KW-0479">Metal-binding</keyword>
<reference evidence="8" key="1">
    <citation type="submission" date="2018-10" db="EMBL/GenBank/DDBJ databases">
        <title>Hidden diversity of soil giant viruses.</title>
        <authorList>
            <person name="Schulz F."/>
            <person name="Alteio L."/>
            <person name="Goudeau D."/>
            <person name="Ryan E.M."/>
            <person name="Malmstrom R.R."/>
            <person name="Blanchard J."/>
            <person name="Woyke T."/>
        </authorList>
    </citation>
    <scope>NUCLEOTIDE SEQUENCE</scope>
    <source>
        <strain evidence="8">SMV1</strain>
    </source>
</reference>
<gene>
    <name evidence="8" type="ORF">Solumvirus1_37</name>
</gene>
<dbReference type="InterPro" id="IPR029060">
    <property type="entry name" value="PIN-like_dom_sf"/>
</dbReference>
<dbReference type="SMART" id="SM00485">
    <property type="entry name" value="XPGN"/>
    <property type="match status" value="1"/>
</dbReference>
<evidence type="ECO:0000256" key="5">
    <source>
        <dbReference type="ARBA" id="ARBA00022842"/>
    </source>
</evidence>
<keyword evidence="1" id="KW-0540">Nuclease</keyword>
<feature type="domain" description="XPG N-terminal" evidence="7">
    <location>
        <begin position="1"/>
        <end position="125"/>
    </location>
</feature>
<feature type="domain" description="XPG-I" evidence="6">
    <location>
        <begin position="175"/>
        <end position="253"/>
    </location>
</feature>
<dbReference type="EMBL" id="MK072498">
    <property type="protein sequence ID" value="AYV86162.1"/>
    <property type="molecule type" value="Genomic_DNA"/>
</dbReference>
<evidence type="ECO:0000256" key="1">
    <source>
        <dbReference type="ARBA" id="ARBA00022722"/>
    </source>
</evidence>
<keyword evidence="5" id="KW-0460">Magnesium</keyword>
<evidence type="ECO:0000256" key="2">
    <source>
        <dbReference type="ARBA" id="ARBA00022723"/>
    </source>
</evidence>
<name>A0A3G5AG67_9VIRU</name>
<evidence type="ECO:0000256" key="4">
    <source>
        <dbReference type="ARBA" id="ARBA00022801"/>
    </source>
</evidence>
<evidence type="ECO:0000313" key="8">
    <source>
        <dbReference type="EMBL" id="AYV86162.1"/>
    </source>
</evidence>
<dbReference type="GO" id="GO:0046872">
    <property type="term" value="F:metal ion binding"/>
    <property type="evidence" value="ECO:0007669"/>
    <property type="project" value="UniProtKB-KW"/>
</dbReference>
<dbReference type="SUPFAM" id="SSF88723">
    <property type="entry name" value="PIN domain-like"/>
    <property type="match status" value="1"/>
</dbReference>
<accession>A0A3G5AG67</accession>
<protein>
    <submittedName>
        <fullName evidence="8">Flap endonuclease 1</fullName>
    </submittedName>
</protein>
<dbReference type="PANTHER" id="PTHR11081">
    <property type="entry name" value="FLAP ENDONUCLEASE FAMILY MEMBER"/>
    <property type="match status" value="1"/>
</dbReference>
<dbReference type="InterPro" id="IPR006086">
    <property type="entry name" value="XPG-I_dom"/>
</dbReference>
<dbReference type="PRINTS" id="PR00853">
    <property type="entry name" value="XPGRADSUPER"/>
</dbReference>
<organism evidence="8">
    <name type="scientific">Solumvirus sp</name>
    <dbReference type="NCBI Taxonomy" id="2487773"/>
    <lineage>
        <taxon>Viruses</taxon>
        <taxon>Pithoviruses</taxon>
    </lineage>
</organism>
<dbReference type="InterPro" id="IPR036279">
    <property type="entry name" value="5-3_exonuclease_C_sf"/>
</dbReference>
<evidence type="ECO:0000259" key="6">
    <source>
        <dbReference type="SMART" id="SM00484"/>
    </source>
</evidence>
<dbReference type="SMART" id="SM00484">
    <property type="entry name" value="XPGI"/>
    <property type="match status" value="1"/>
</dbReference>
<evidence type="ECO:0000256" key="3">
    <source>
        <dbReference type="ARBA" id="ARBA00022759"/>
    </source>
</evidence>
<dbReference type="PANTHER" id="PTHR11081:SF9">
    <property type="entry name" value="FLAP ENDONUCLEASE 1"/>
    <property type="match status" value="1"/>
</dbReference>
<dbReference type="GO" id="GO:0017108">
    <property type="term" value="F:5'-flap endonuclease activity"/>
    <property type="evidence" value="ECO:0007669"/>
    <property type="project" value="TreeGrafter"/>
</dbReference>
<evidence type="ECO:0000259" key="7">
    <source>
        <dbReference type="SMART" id="SM00485"/>
    </source>
</evidence>
<dbReference type="SUPFAM" id="SSF47807">
    <property type="entry name" value="5' to 3' exonuclease, C-terminal subdomain"/>
    <property type="match status" value="1"/>
</dbReference>
<dbReference type="InterPro" id="IPR006084">
    <property type="entry name" value="XPG/Rad2"/>
</dbReference>
<keyword evidence="3 8" id="KW-0255">Endonuclease</keyword>
<dbReference type="InterPro" id="IPR006085">
    <property type="entry name" value="XPG_DNA_repair_N"/>
</dbReference>
<sequence>MGITGFMTWLRKYCPEAIGTVPLSNFKGHSIDIDAHYWAYENMSIIRKKMIAIDPLDNLEPDESKISEAFNKAALDFVKCMLEHGVTPTFVFDGDEKYDPSIGHVNMSAAKKDTMMARREERKVKKDKMVVLKNVLMAMDPLSIDSGLKTEYRKLLGDLVEFGGTKIQTLKEVLMAVGVTCLQARYDGEQLCSMRAREGKCAAVFSNDTDNIVYGCPVLFTEYVKSSERDSQGRYIKTCSVINNRILTQKLENDGVNTAMFIDFCITSKCDYNEKIPGIGPMTAFKLVKEHKCIEKFPSQYDTKVLNYELCRKIFTPVTSSSMLISPKSTHLPHGASDSKNSLVFVPGAVADGAFGFLMKYSLTDYVTWYNKIYERWEMISTPKGTAVSSGPKITINIKKNEKVEGELNNDKKNDLIISNIGINIPKVEVSNKKDEKSGILTSTQPNNNQTNIEKDKKLSMVSGSLSESRKVPDPGGDETSKLIDLITGIPRVTNNKIVIKIVS</sequence>
<dbReference type="Pfam" id="PF00867">
    <property type="entry name" value="XPG_I"/>
    <property type="match status" value="1"/>
</dbReference>
<keyword evidence="4" id="KW-0378">Hydrolase</keyword>
<dbReference type="Gene3D" id="1.10.150.20">
    <property type="entry name" value="5' to 3' exonuclease, C-terminal subdomain"/>
    <property type="match status" value="1"/>
</dbReference>
<dbReference type="Gene3D" id="3.40.50.1010">
    <property type="entry name" value="5'-nuclease"/>
    <property type="match status" value="1"/>
</dbReference>
<dbReference type="Pfam" id="PF00752">
    <property type="entry name" value="XPG_N"/>
    <property type="match status" value="1"/>
</dbReference>